<accession>A0A914QU81</accession>
<dbReference type="WBParaSite" id="PDA_v2.g7247.t1">
    <property type="protein sequence ID" value="PDA_v2.g7247.t1"/>
    <property type="gene ID" value="PDA_v2.g7247"/>
</dbReference>
<proteinExistence type="predicted"/>
<reference evidence="2" key="1">
    <citation type="submission" date="2022-11" db="UniProtKB">
        <authorList>
            <consortium name="WormBaseParasite"/>
        </authorList>
    </citation>
    <scope>IDENTIFICATION</scope>
</reference>
<evidence type="ECO:0000313" key="1">
    <source>
        <dbReference type="Proteomes" id="UP000887578"/>
    </source>
</evidence>
<dbReference type="Proteomes" id="UP000887578">
    <property type="component" value="Unplaced"/>
</dbReference>
<evidence type="ECO:0000313" key="2">
    <source>
        <dbReference type="WBParaSite" id="PDA_v2.g7247.t1"/>
    </source>
</evidence>
<name>A0A914QU81_9BILA</name>
<keyword evidence="1" id="KW-1185">Reference proteome</keyword>
<dbReference type="AlphaFoldDB" id="A0A914QU81"/>
<organism evidence="1 2">
    <name type="scientific">Panagrolaimus davidi</name>
    <dbReference type="NCBI Taxonomy" id="227884"/>
    <lineage>
        <taxon>Eukaryota</taxon>
        <taxon>Metazoa</taxon>
        <taxon>Ecdysozoa</taxon>
        <taxon>Nematoda</taxon>
        <taxon>Chromadorea</taxon>
        <taxon>Rhabditida</taxon>
        <taxon>Tylenchina</taxon>
        <taxon>Panagrolaimomorpha</taxon>
        <taxon>Panagrolaimoidea</taxon>
        <taxon>Panagrolaimidae</taxon>
        <taxon>Panagrolaimus</taxon>
    </lineage>
</organism>
<protein>
    <submittedName>
        <fullName evidence="2">Uncharacterized protein</fullName>
    </submittedName>
</protein>
<sequence>MDLIEKYLIKAISPGNVVHLFKFSSPEASNAIKLHQKCVEFFMKCLKETISIYAVESLGETFLASMVLKSLHANFTDTNTYY</sequence>